<protein>
    <submittedName>
        <fullName evidence="2">UBB protein</fullName>
    </submittedName>
</protein>
<dbReference type="EMBL" id="CAJNDS010002830">
    <property type="protein sequence ID" value="CAE7612086.1"/>
    <property type="molecule type" value="Genomic_DNA"/>
</dbReference>
<evidence type="ECO:0000313" key="2">
    <source>
        <dbReference type="EMBL" id="CAE7612086.1"/>
    </source>
</evidence>
<dbReference type="InterPro" id="IPR019956">
    <property type="entry name" value="Ubiquitin_dom"/>
</dbReference>
<dbReference type="PRINTS" id="PR00348">
    <property type="entry name" value="UBIQUITIN"/>
</dbReference>
<dbReference type="InterPro" id="IPR050158">
    <property type="entry name" value="Ubiquitin_ubiquitin-like"/>
</dbReference>
<dbReference type="AlphaFoldDB" id="A0A812VDX8"/>
<gene>
    <name evidence="2" type="primary">UBB</name>
    <name evidence="2" type="ORF">SNAT2548_LOCUS34798</name>
</gene>
<feature type="domain" description="Ubiquitin-like" evidence="1">
    <location>
        <begin position="1"/>
        <end position="71"/>
    </location>
</feature>
<dbReference type="OrthoDB" id="428577at2759"/>
<dbReference type="InterPro" id="IPR000626">
    <property type="entry name" value="Ubiquitin-like_dom"/>
</dbReference>
<proteinExistence type="predicted"/>
<name>A0A812VDX8_9DINO</name>
<sequence>MQIYLQTMAGKVILVSVEPSETIKSAKAKVQEAEGFIASQRWICCGQELLDRLTFEDHDIQAESTIDMVLSPKKIRISIRTLTGGLLNIQTEEQASVESLKAQIEEAAPGCFEGVAPEYRAWVFKGRSLEDGRNLSDYSIESGSTIWLAVRKNARRLPEELPAEPD</sequence>
<dbReference type="SMART" id="SM00213">
    <property type="entry name" value="UBQ"/>
    <property type="match status" value="2"/>
</dbReference>
<keyword evidence="3" id="KW-1185">Reference proteome</keyword>
<reference evidence="2" key="1">
    <citation type="submission" date="2021-02" db="EMBL/GenBank/DDBJ databases">
        <authorList>
            <person name="Dougan E. K."/>
            <person name="Rhodes N."/>
            <person name="Thang M."/>
            <person name="Chan C."/>
        </authorList>
    </citation>
    <scope>NUCLEOTIDE SEQUENCE</scope>
</reference>
<dbReference type="Proteomes" id="UP000604046">
    <property type="component" value="Unassembled WGS sequence"/>
</dbReference>
<evidence type="ECO:0000313" key="3">
    <source>
        <dbReference type="Proteomes" id="UP000604046"/>
    </source>
</evidence>
<dbReference type="InterPro" id="IPR029071">
    <property type="entry name" value="Ubiquitin-like_domsf"/>
</dbReference>
<dbReference type="Pfam" id="PF00240">
    <property type="entry name" value="ubiquitin"/>
    <property type="match status" value="2"/>
</dbReference>
<evidence type="ECO:0000259" key="1">
    <source>
        <dbReference type="PROSITE" id="PS50053"/>
    </source>
</evidence>
<dbReference type="PANTHER" id="PTHR10666">
    <property type="entry name" value="UBIQUITIN"/>
    <property type="match status" value="1"/>
</dbReference>
<dbReference type="PROSITE" id="PS50053">
    <property type="entry name" value="UBIQUITIN_2"/>
    <property type="match status" value="2"/>
</dbReference>
<feature type="domain" description="Ubiquitin-like" evidence="1">
    <location>
        <begin position="75"/>
        <end position="155"/>
    </location>
</feature>
<organism evidence="2 3">
    <name type="scientific">Symbiodinium natans</name>
    <dbReference type="NCBI Taxonomy" id="878477"/>
    <lineage>
        <taxon>Eukaryota</taxon>
        <taxon>Sar</taxon>
        <taxon>Alveolata</taxon>
        <taxon>Dinophyceae</taxon>
        <taxon>Suessiales</taxon>
        <taxon>Symbiodiniaceae</taxon>
        <taxon>Symbiodinium</taxon>
    </lineage>
</organism>
<dbReference type="Gene3D" id="3.10.20.90">
    <property type="entry name" value="Phosphatidylinositol 3-kinase Catalytic Subunit, Chain A, domain 1"/>
    <property type="match status" value="2"/>
</dbReference>
<comment type="caution">
    <text evidence="2">The sequence shown here is derived from an EMBL/GenBank/DDBJ whole genome shotgun (WGS) entry which is preliminary data.</text>
</comment>
<accession>A0A812VDX8</accession>
<dbReference type="SUPFAM" id="SSF54236">
    <property type="entry name" value="Ubiquitin-like"/>
    <property type="match status" value="2"/>
</dbReference>